<dbReference type="EMBL" id="BAAAQW010000003">
    <property type="protein sequence ID" value="GAA2198591.1"/>
    <property type="molecule type" value="Genomic_DNA"/>
</dbReference>
<organism evidence="2 3">
    <name type="scientific">Sinomonas flava</name>
    <dbReference type="NCBI Taxonomy" id="496857"/>
    <lineage>
        <taxon>Bacteria</taxon>
        <taxon>Bacillati</taxon>
        <taxon>Actinomycetota</taxon>
        <taxon>Actinomycetes</taxon>
        <taxon>Micrococcales</taxon>
        <taxon>Micrococcaceae</taxon>
        <taxon>Sinomonas</taxon>
    </lineage>
</organism>
<feature type="region of interest" description="Disordered" evidence="1">
    <location>
        <begin position="1"/>
        <end position="65"/>
    </location>
</feature>
<evidence type="ECO:0000313" key="2">
    <source>
        <dbReference type="EMBL" id="GAA2198591.1"/>
    </source>
</evidence>
<reference evidence="3" key="1">
    <citation type="journal article" date="2019" name="Int. J. Syst. Evol. Microbiol.">
        <title>The Global Catalogue of Microorganisms (GCM) 10K type strain sequencing project: providing services to taxonomists for standard genome sequencing and annotation.</title>
        <authorList>
            <consortium name="The Broad Institute Genomics Platform"/>
            <consortium name="The Broad Institute Genome Sequencing Center for Infectious Disease"/>
            <person name="Wu L."/>
            <person name="Ma J."/>
        </authorList>
    </citation>
    <scope>NUCLEOTIDE SEQUENCE [LARGE SCALE GENOMIC DNA]</scope>
    <source>
        <strain evidence="3">JCM 16034</strain>
    </source>
</reference>
<protein>
    <submittedName>
        <fullName evidence="2">Uncharacterized protein</fullName>
    </submittedName>
</protein>
<comment type="caution">
    <text evidence="2">The sequence shown here is derived from an EMBL/GenBank/DDBJ whole genome shotgun (WGS) entry which is preliminary data.</text>
</comment>
<dbReference type="Proteomes" id="UP001500432">
    <property type="component" value="Unassembled WGS sequence"/>
</dbReference>
<accession>A0ABP5NJI6</accession>
<name>A0ABP5NJI6_9MICC</name>
<evidence type="ECO:0000256" key="1">
    <source>
        <dbReference type="SAM" id="MobiDB-lite"/>
    </source>
</evidence>
<proteinExistence type="predicted"/>
<keyword evidence="3" id="KW-1185">Reference proteome</keyword>
<gene>
    <name evidence="2" type="ORF">GCM10009849_11860</name>
</gene>
<sequence length="135" mass="14417">MQMDDAAAQTGEGKGWDKAVAPQQHVPPGACPEAQAQRVLPARSARDPDNVKAPLARGQDYPVRLGRSYDNDTDGELAKCLGNVQEHDFAPADVSVVAQKRDRLHQEVLSYTDTVRSAMSSLVSHADGGRNPAAA</sequence>
<evidence type="ECO:0000313" key="3">
    <source>
        <dbReference type="Proteomes" id="UP001500432"/>
    </source>
</evidence>